<comment type="caution">
    <text evidence="2">The sequence shown here is derived from an EMBL/GenBank/DDBJ whole genome shotgun (WGS) entry which is preliminary data.</text>
</comment>
<feature type="domain" description="DUF4124" evidence="1">
    <location>
        <begin position="23"/>
        <end position="54"/>
    </location>
</feature>
<evidence type="ECO:0000313" key="2">
    <source>
        <dbReference type="EMBL" id="GAA3929956.1"/>
    </source>
</evidence>
<evidence type="ECO:0000259" key="1">
    <source>
        <dbReference type="Pfam" id="PF13511"/>
    </source>
</evidence>
<keyword evidence="3" id="KW-1185">Reference proteome</keyword>
<dbReference type="Pfam" id="PF13511">
    <property type="entry name" value="DUF4124"/>
    <property type="match status" value="1"/>
</dbReference>
<proteinExistence type="predicted"/>
<protein>
    <recommendedName>
        <fullName evidence="1">DUF4124 domain-containing protein</fullName>
    </recommendedName>
</protein>
<accession>A0ABP7MUD1</accession>
<dbReference type="Proteomes" id="UP001501565">
    <property type="component" value="Unassembled WGS sequence"/>
</dbReference>
<name>A0ABP7MUD1_9GAMM</name>
<dbReference type="InterPro" id="IPR025392">
    <property type="entry name" value="DUF4124"/>
</dbReference>
<organism evidence="2 3">
    <name type="scientific">Litoribacillus peritrichatus</name>
    <dbReference type="NCBI Taxonomy" id="718191"/>
    <lineage>
        <taxon>Bacteria</taxon>
        <taxon>Pseudomonadati</taxon>
        <taxon>Pseudomonadota</taxon>
        <taxon>Gammaproteobacteria</taxon>
        <taxon>Oceanospirillales</taxon>
        <taxon>Oceanospirillaceae</taxon>
        <taxon>Litoribacillus</taxon>
    </lineage>
</organism>
<dbReference type="EMBL" id="BAABBN010000007">
    <property type="protein sequence ID" value="GAA3929956.1"/>
    <property type="molecule type" value="Genomic_DNA"/>
</dbReference>
<reference evidence="3" key="1">
    <citation type="journal article" date="2019" name="Int. J. Syst. Evol. Microbiol.">
        <title>The Global Catalogue of Microorganisms (GCM) 10K type strain sequencing project: providing services to taxonomists for standard genome sequencing and annotation.</title>
        <authorList>
            <consortium name="The Broad Institute Genomics Platform"/>
            <consortium name="The Broad Institute Genome Sequencing Center for Infectious Disease"/>
            <person name="Wu L."/>
            <person name="Ma J."/>
        </authorList>
    </citation>
    <scope>NUCLEOTIDE SEQUENCE [LARGE SCALE GENOMIC DNA]</scope>
    <source>
        <strain evidence="3">JCM 17551</strain>
    </source>
</reference>
<gene>
    <name evidence="2" type="ORF">GCM10022277_28280</name>
</gene>
<evidence type="ECO:0000313" key="3">
    <source>
        <dbReference type="Proteomes" id="UP001501565"/>
    </source>
</evidence>
<sequence length="310" mass="36228">MIDRICWMRVLLLVAGLWGSFSAVAEIYRWTDAQGKVHFSDKKNDQLNQSQVKIKAHKSNWKKIDIKIEDVDRVLTPQEIARIQGDVNNVYRFYDEVFFFDFYKTVPVNIRLESSKSNYDAYLQRTLNKQIPSRGIYIQSKHQIALYLRKEDRNGTLETIKHETSHAIVHSIAANTPAWLNEGMAEQMEKIEVNDQGLYIVRGKENQYQVARSQQILGLREFLDLNSSEWRKTSAESNYVFQAQAGELVFFLLASQVDRTFISRILHEYKRGNRKRSLYLVEDNFVGGMVSMEIKWQRWLDSGGVSKIQF</sequence>
<dbReference type="RefSeq" id="WP_344799198.1">
    <property type="nucleotide sequence ID" value="NZ_BAABBN010000007.1"/>
</dbReference>